<feature type="compositionally biased region" description="Basic residues" evidence="1">
    <location>
        <begin position="87"/>
        <end position="96"/>
    </location>
</feature>
<reference evidence="2" key="1">
    <citation type="journal article" date="2009" name="Rice">
        <title>De Novo Next Generation Sequencing of Plant Genomes.</title>
        <authorList>
            <person name="Rounsley S."/>
            <person name="Marri P.R."/>
            <person name="Yu Y."/>
            <person name="He R."/>
            <person name="Sisneros N."/>
            <person name="Goicoechea J.L."/>
            <person name="Lee S.J."/>
            <person name="Angelova A."/>
            <person name="Kudrna D."/>
            <person name="Luo M."/>
            <person name="Affourtit J."/>
            <person name="Desany B."/>
            <person name="Knight J."/>
            <person name="Niazi F."/>
            <person name="Egholm M."/>
            <person name="Wing R.A."/>
        </authorList>
    </citation>
    <scope>NUCLEOTIDE SEQUENCE [LARGE SCALE GENOMIC DNA]</scope>
    <source>
        <strain evidence="2">cv. IRGC 105608</strain>
    </source>
</reference>
<dbReference type="Gramene" id="OBART09G06740.1">
    <property type="protein sequence ID" value="OBART09G06740.1"/>
    <property type="gene ID" value="OBART09G06740"/>
</dbReference>
<evidence type="ECO:0000313" key="2">
    <source>
        <dbReference type="EnsemblPlants" id="OBART09G06740.1"/>
    </source>
</evidence>
<feature type="region of interest" description="Disordered" evidence="1">
    <location>
        <begin position="1"/>
        <end position="43"/>
    </location>
</feature>
<proteinExistence type="predicted"/>
<organism evidence="2">
    <name type="scientific">Oryza barthii</name>
    <dbReference type="NCBI Taxonomy" id="65489"/>
    <lineage>
        <taxon>Eukaryota</taxon>
        <taxon>Viridiplantae</taxon>
        <taxon>Streptophyta</taxon>
        <taxon>Embryophyta</taxon>
        <taxon>Tracheophyta</taxon>
        <taxon>Spermatophyta</taxon>
        <taxon>Magnoliopsida</taxon>
        <taxon>Liliopsida</taxon>
        <taxon>Poales</taxon>
        <taxon>Poaceae</taxon>
        <taxon>BOP clade</taxon>
        <taxon>Oryzoideae</taxon>
        <taxon>Oryzeae</taxon>
        <taxon>Oryzinae</taxon>
        <taxon>Oryza</taxon>
    </lineage>
</organism>
<name>A0A0D3H5N8_9ORYZ</name>
<feature type="region of interest" description="Disordered" evidence="1">
    <location>
        <begin position="65"/>
        <end position="139"/>
    </location>
</feature>
<dbReference type="HOGENOM" id="CLU_1306550_0_0_1"/>
<accession>A0A0D3H5N8</accession>
<dbReference type="EnsemblPlants" id="OBART09G06740.1">
    <property type="protein sequence ID" value="OBART09G06740.1"/>
    <property type="gene ID" value="OBART09G06740"/>
</dbReference>
<reference evidence="2" key="2">
    <citation type="submission" date="2015-03" db="UniProtKB">
        <authorList>
            <consortium name="EnsemblPlants"/>
        </authorList>
    </citation>
    <scope>IDENTIFICATION</scope>
</reference>
<evidence type="ECO:0000256" key="1">
    <source>
        <dbReference type="SAM" id="MobiDB-lite"/>
    </source>
</evidence>
<protein>
    <submittedName>
        <fullName evidence="2">Uncharacterized protein</fullName>
    </submittedName>
</protein>
<evidence type="ECO:0000313" key="3">
    <source>
        <dbReference type="Proteomes" id="UP000026960"/>
    </source>
</evidence>
<feature type="compositionally biased region" description="Low complexity" evidence="1">
    <location>
        <begin position="113"/>
        <end position="129"/>
    </location>
</feature>
<dbReference type="Proteomes" id="UP000026960">
    <property type="component" value="Chromosome 9"/>
</dbReference>
<keyword evidence="3" id="KW-1185">Reference proteome</keyword>
<dbReference type="AlphaFoldDB" id="A0A0D3H5N8"/>
<sequence>MGVDDGGRGHRRRAPTRPPPTSPRNHGLRRRASAWREARTAEDVAAGTSRVAWVCMTEDAVADDELRRDRPRRAPGIADSGDELPRGVRHGRGRRGRGNEPGVGSDTEDAADSDVSSPSSLAVDPAVSPGPHPIHLLLRGSKETRRGAKSLLTWSWLAVECGRIIFYMNRMIPNRYLPIPAMYQDLIHRKHHPPRGKNRMISDRYHLIPRKYHLIRGRNA</sequence>
<dbReference type="PaxDb" id="65489-OBART09G06740.1"/>